<evidence type="ECO:0000256" key="9">
    <source>
        <dbReference type="ARBA" id="ARBA00049940"/>
    </source>
</evidence>
<dbReference type="Proteomes" id="UP000515743">
    <property type="component" value="Chromosome"/>
</dbReference>
<dbReference type="GO" id="GO:0046872">
    <property type="term" value="F:metal ion binding"/>
    <property type="evidence" value="ECO:0007669"/>
    <property type="project" value="UniProtKB-KW"/>
</dbReference>
<dbReference type="InterPro" id="IPR003691">
    <property type="entry name" value="FluC"/>
</dbReference>
<comment type="subcellular location">
    <subcellularLocation>
        <location evidence="1 10">Cell membrane</location>
        <topology evidence="1 10">Multi-pass membrane protein</topology>
    </subcellularLocation>
</comment>
<evidence type="ECO:0000256" key="6">
    <source>
        <dbReference type="ARBA" id="ARBA00023303"/>
    </source>
</evidence>
<evidence type="ECO:0000256" key="3">
    <source>
        <dbReference type="ARBA" id="ARBA00022692"/>
    </source>
</evidence>
<gene>
    <name evidence="10" type="primary">fluC</name>
    <name evidence="10" type="synonym">crcB</name>
    <name evidence="11" type="ORF">H0194_03620</name>
</gene>
<comment type="activity regulation">
    <text evidence="10">Na(+) is not transported, but it plays an essential structural role and its presence is essential for fluoride channel function.</text>
</comment>
<dbReference type="GO" id="GO:0062054">
    <property type="term" value="F:fluoride channel activity"/>
    <property type="evidence" value="ECO:0007669"/>
    <property type="project" value="UniProtKB-UniRule"/>
</dbReference>
<proteinExistence type="inferred from homology"/>
<keyword evidence="3 10" id="KW-0812">Transmembrane</keyword>
<evidence type="ECO:0000256" key="4">
    <source>
        <dbReference type="ARBA" id="ARBA00022989"/>
    </source>
</evidence>
<feature type="transmembrane region" description="Helical" evidence="10">
    <location>
        <begin position="32"/>
        <end position="50"/>
    </location>
</feature>
<feature type="binding site" evidence="10">
    <location>
        <position position="67"/>
    </location>
    <ligand>
        <name>Na(+)</name>
        <dbReference type="ChEBI" id="CHEBI:29101"/>
        <note>structural</note>
    </ligand>
</feature>
<evidence type="ECO:0000256" key="7">
    <source>
        <dbReference type="ARBA" id="ARBA00035120"/>
    </source>
</evidence>
<dbReference type="AlphaFoldDB" id="A0A7G7CSC2"/>
<keyword evidence="2 10" id="KW-1003">Cell membrane</keyword>
<evidence type="ECO:0000256" key="2">
    <source>
        <dbReference type="ARBA" id="ARBA00022475"/>
    </source>
</evidence>
<dbReference type="NCBIfam" id="NF001101">
    <property type="entry name" value="PRK00134.1"/>
    <property type="match status" value="1"/>
</dbReference>
<keyword evidence="10" id="KW-0479">Metal-binding</keyword>
<feature type="transmembrane region" description="Helical" evidence="10">
    <location>
        <begin position="81"/>
        <end position="102"/>
    </location>
</feature>
<evidence type="ECO:0000256" key="8">
    <source>
        <dbReference type="ARBA" id="ARBA00035585"/>
    </source>
</evidence>
<comment type="function">
    <text evidence="9 10">Fluoride-specific ion channel. Important for reducing fluoride concentration in the cell, thus reducing its toxicity.</text>
</comment>
<comment type="catalytic activity">
    <reaction evidence="8">
        <text>fluoride(in) = fluoride(out)</text>
        <dbReference type="Rhea" id="RHEA:76159"/>
        <dbReference type="ChEBI" id="CHEBI:17051"/>
    </reaction>
    <physiologicalReaction direction="left-to-right" evidence="8">
        <dbReference type="Rhea" id="RHEA:76160"/>
    </physiologicalReaction>
</comment>
<dbReference type="EMBL" id="CP059404">
    <property type="protein sequence ID" value="QNE90488.1"/>
    <property type="molecule type" value="Genomic_DNA"/>
</dbReference>
<dbReference type="KEGG" id="cik:H0194_03620"/>
<evidence type="ECO:0000256" key="5">
    <source>
        <dbReference type="ARBA" id="ARBA00023136"/>
    </source>
</evidence>
<feature type="binding site" evidence="10">
    <location>
        <position position="64"/>
    </location>
    <ligand>
        <name>Na(+)</name>
        <dbReference type="ChEBI" id="CHEBI:29101"/>
        <note>structural</note>
    </ligand>
</feature>
<comment type="caution">
    <text evidence="10">Lacks conserved residue(s) required for the propagation of feature annotation.</text>
</comment>
<evidence type="ECO:0000256" key="10">
    <source>
        <dbReference type="HAMAP-Rule" id="MF_00454"/>
    </source>
</evidence>
<keyword evidence="12" id="KW-1185">Reference proteome</keyword>
<keyword evidence="5 10" id="KW-0472">Membrane</keyword>
<protein>
    <recommendedName>
        <fullName evidence="10">Fluoride-specific ion channel FluC</fullName>
    </recommendedName>
</protein>
<keyword evidence="4 10" id="KW-1133">Transmembrane helix</keyword>
<keyword evidence="10" id="KW-0915">Sodium</keyword>
<name>A0A7G7CSC2_9CORY</name>
<accession>A0A7G7CSC2</accession>
<dbReference type="GO" id="GO:0140114">
    <property type="term" value="P:cellular detoxification of fluoride"/>
    <property type="evidence" value="ECO:0007669"/>
    <property type="project" value="UniProtKB-UniRule"/>
</dbReference>
<evidence type="ECO:0000256" key="1">
    <source>
        <dbReference type="ARBA" id="ARBA00004651"/>
    </source>
</evidence>
<keyword evidence="10" id="KW-0406">Ion transport</keyword>
<dbReference type="GO" id="GO:0005886">
    <property type="term" value="C:plasma membrane"/>
    <property type="evidence" value="ECO:0007669"/>
    <property type="project" value="UniProtKB-SubCell"/>
</dbReference>
<dbReference type="HAMAP" id="MF_00454">
    <property type="entry name" value="FluC"/>
    <property type="match status" value="1"/>
</dbReference>
<reference evidence="11 12" key="1">
    <citation type="submission" date="2020-07" db="EMBL/GenBank/DDBJ databases">
        <title>Complete genome and description of Corynebacterium incognita strain Marseille-Q3630 sp. nov.</title>
        <authorList>
            <person name="Boxberger M."/>
        </authorList>
    </citation>
    <scope>NUCLEOTIDE SEQUENCE [LARGE SCALE GENOMIC DNA]</scope>
    <source>
        <strain evidence="11 12">Marseille-Q3630</strain>
    </source>
</reference>
<keyword evidence="6 10" id="KW-0407">Ion channel</keyword>
<evidence type="ECO:0000313" key="12">
    <source>
        <dbReference type="Proteomes" id="UP000515743"/>
    </source>
</evidence>
<evidence type="ECO:0000313" key="11">
    <source>
        <dbReference type="EMBL" id="QNE90488.1"/>
    </source>
</evidence>
<comment type="similarity">
    <text evidence="7 10">Belongs to the fluoride channel Fluc/FEX (TC 1.A.43) family.</text>
</comment>
<keyword evidence="10" id="KW-0813">Transport</keyword>
<dbReference type="Pfam" id="PF02537">
    <property type="entry name" value="CRCB"/>
    <property type="match status" value="1"/>
</dbReference>
<sequence length="119" mass="12050">MPRALCDALTVGLGVALGAVARYGTSAALAPWGEYAPLLVINIVGCLLMGAAKPGPFWGTGFFGGFTTFSAFAVATATSHAAVAAGFTAAMTVGCIAAWCLGDAWHRRNSGRRQARSGA</sequence>
<organism evidence="11 12">
    <name type="scientific">Corynebacterium incognita</name>
    <dbReference type="NCBI Taxonomy" id="2754725"/>
    <lineage>
        <taxon>Bacteria</taxon>
        <taxon>Bacillati</taxon>
        <taxon>Actinomycetota</taxon>
        <taxon>Actinomycetes</taxon>
        <taxon>Mycobacteriales</taxon>
        <taxon>Corynebacteriaceae</taxon>
        <taxon>Corynebacterium</taxon>
    </lineage>
</organism>